<accession>A0A2M8QAM4</accession>
<evidence type="ECO:0000256" key="1">
    <source>
        <dbReference type="SAM" id="Coils"/>
    </source>
</evidence>
<feature type="region of interest" description="Disordered" evidence="2">
    <location>
        <begin position="394"/>
        <end position="430"/>
    </location>
</feature>
<dbReference type="EMBL" id="PGTN01000087">
    <property type="protein sequence ID" value="PJF46856.1"/>
    <property type="molecule type" value="Genomic_DNA"/>
</dbReference>
<evidence type="ECO:0008006" key="5">
    <source>
        <dbReference type="Google" id="ProtNLM"/>
    </source>
</evidence>
<keyword evidence="1" id="KW-0175">Coiled coil</keyword>
<gene>
    <name evidence="3" type="ORF">CUN48_11665</name>
</gene>
<proteinExistence type="predicted"/>
<dbReference type="Proteomes" id="UP000230790">
    <property type="component" value="Unassembled WGS sequence"/>
</dbReference>
<evidence type="ECO:0000313" key="3">
    <source>
        <dbReference type="EMBL" id="PJF46856.1"/>
    </source>
</evidence>
<name>A0A2M8QAM4_9CHLR</name>
<organism evidence="3 4">
    <name type="scientific">Candidatus Thermofonsia Clade 3 bacterium</name>
    <dbReference type="NCBI Taxonomy" id="2364212"/>
    <lineage>
        <taxon>Bacteria</taxon>
        <taxon>Bacillati</taxon>
        <taxon>Chloroflexota</taxon>
        <taxon>Candidatus Thermofontia</taxon>
        <taxon>Candidatus Thermofonsia Clade 3</taxon>
    </lineage>
</organism>
<reference evidence="3 4" key="1">
    <citation type="submission" date="2017-11" db="EMBL/GenBank/DDBJ databases">
        <title>Evolution of Phototrophy in the Chloroflexi Phylum Driven by Horizontal Gene Transfer.</title>
        <authorList>
            <person name="Ward L.M."/>
            <person name="Hemp J."/>
            <person name="Shih P.M."/>
            <person name="Mcglynn S.E."/>
            <person name="Fischer W."/>
        </authorList>
    </citation>
    <scope>NUCLEOTIDE SEQUENCE [LARGE SCALE GENOMIC DNA]</scope>
    <source>
        <strain evidence="3">JP3_7</strain>
    </source>
</reference>
<feature type="compositionally biased region" description="Acidic residues" evidence="2">
    <location>
        <begin position="420"/>
        <end position="430"/>
    </location>
</feature>
<evidence type="ECO:0000313" key="4">
    <source>
        <dbReference type="Proteomes" id="UP000230790"/>
    </source>
</evidence>
<evidence type="ECO:0000256" key="2">
    <source>
        <dbReference type="SAM" id="MobiDB-lite"/>
    </source>
</evidence>
<feature type="coiled-coil region" evidence="1">
    <location>
        <begin position="161"/>
        <end position="223"/>
    </location>
</feature>
<feature type="coiled-coil region" evidence="1">
    <location>
        <begin position="262"/>
        <end position="300"/>
    </location>
</feature>
<sequence length="430" mass="50647">MDLTQLTKLVQFIDEERRKDRALIIQLQERVDGLLREAEARARYAQSLEAMLNEVKLQLSRAMGWTSATEQLREEFNQIIARIEDQRTKAERELARTRQIEIESIVRQLNELKKESKLYAGYAEQIEARKAEEGRLAEMISRVQVQVLEIDRRFDQLTTQLPFLEEQRRQDAKRIAALEQEIPEIKKKIEQLPPRLLLLDEAIRRKQTEIEEAAKLLEAQSQLIEAQRVADIRRERQFAEYAELIERMKVRAEEVAQQVTGFIQLREEVKRELAALRDFQERLEVRINELFEIQRDAEERAKRAADAFREQVEKEWRTFAVAQDEKWFERDRHISELELRTAELEEELPKLQPQITPLYEIFEAFSQAYANAGREWLAEANRLLDQAKINVPSEIKPSRRQRKKRQAQAEAQAAPPGQLDDVDMAADLVE</sequence>
<comment type="caution">
    <text evidence="3">The sequence shown here is derived from an EMBL/GenBank/DDBJ whole genome shotgun (WGS) entry which is preliminary data.</text>
</comment>
<feature type="coiled-coil region" evidence="1">
    <location>
        <begin position="69"/>
        <end position="115"/>
    </location>
</feature>
<dbReference type="AlphaFoldDB" id="A0A2M8QAM4"/>
<protein>
    <recommendedName>
        <fullName evidence="5">Chromosome partition protein Smc</fullName>
    </recommendedName>
</protein>